<dbReference type="GO" id="GO:0003677">
    <property type="term" value="F:DNA binding"/>
    <property type="evidence" value="ECO:0007669"/>
    <property type="project" value="UniProtKB-KW"/>
</dbReference>
<dbReference type="Pfam" id="PF00196">
    <property type="entry name" value="GerE"/>
    <property type="match status" value="1"/>
</dbReference>
<dbReference type="PANTHER" id="PTHR44688:SF16">
    <property type="entry name" value="DNA-BINDING TRANSCRIPTIONAL ACTIVATOR DEVR_DOSR"/>
    <property type="match status" value="1"/>
</dbReference>
<feature type="transmembrane region" description="Helical" evidence="4">
    <location>
        <begin position="133"/>
        <end position="153"/>
    </location>
</feature>
<dbReference type="GO" id="GO:0006355">
    <property type="term" value="P:regulation of DNA-templated transcription"/>
    <property type="evidence" value="ECO:0007669"/>
    <property type="project" value="InterPro"/>
</dbReference>
<sequence length="306" mass="34968">MTVFGTDMHLATFIFVVCEVLFFVSQLVLYLQNPAEKNRQYYLILLGLLIIYNIAGGLFPDPELPISLNLQINLAYGTGFVMGAYFPYYFYRVFELDDLRWNARIGVWIFLIAPFLLFFCIGLPLLGDLPATIWYGLAIPLVYAIYLIVIIFLSIRKKFEGSQNSLEAILTYSAAVPWVLLPVFSYVDASQFVEVICTNGGFIIITFLFIRKMIFENRKVFAKINDTDQRPPIDPSTFFGQRCAELGFTKRECEVVEKVAQGLTSKEIAEVLFISERTVNKHLQTIFKKADSKNRVELINALNSYS</sequence>
<evidence type="ECO:0000259" key="5">
    <source>
        <dbReference type="PROSITE" id="PS50043"/>
    </source>
</evidence>
<keyword evidence="2" id="KW-0238">DNA-binding</keyword>
<dbReference type="InterPro" id="IPR000792">
    <property type="entry name" value="Tscrpt_reg_LuxR_C"/>
</dbReference>
<dbReference type="SUPFAM" id="SSF46894">
    <property type="entry name" value="C-terminal effector domain of the bipartite response regulators"/>
    <property type="match status" value="1"/>
</dbReference>
<dbReference type="EMBL" id="FNVR01000004">
    <property type="protein sequence ID" value="SEF71702.1"/>
    <property type="molecule type" value="Genomic_DNA"/>
</dbReference>
<dbReference type="Gene3D" id="1.10.10.10">
    <property type="entry name" value="Winged helix-like DNA-binding domain superfamily/Winged helix DNA-binding domain"/>
    <property type="match status" value="1"/>
</dbReference>
<feature type="transmembrane region" description="Helical" evidence="4">
    <location>
        <begin position="41"/>
        <end position="60"/>
    </location>
</feature>
<keyword evidence="1" id="KW-0805">Transcription regulation</keyword>
<dbReference type="PANTHER" id="PTHR44688">
    <property type="entry name" value="DNA-BINDING TRANSCRIPTIONAL ACTIVATOR DEVR_DOSR"/>
    <property type="match status" value="1"/>
</dbReference>
<feature type="transmembrane region" description="Helical" evidence="4">
    <location>
        <begin position="12"/>
        <end position="29"/>
    </location>
</feature>
<dbReference type="PROSITE" id="PS50043">
    <property type="entry name" value="HTH_LUXR_2"/>
    <property type="match status" value="1"/>
</dbReference>
<reference evidence="7" key="1">
    <citation type="submission" date="2016-10" db="EMBL/GenBank/DDBJ databases">
        <authorList>
            <person name="Varghese N."/>
            <person name="Submissions S."/>
        </authorList>
    </citation>
    <scope>NUCLEOTIDE SEQUENCE [LARGE SCALE GENOMIC DNA]</scope>
    <source>
        <strain evidence="7">DSM 17298</strain>
    </source>
</reference>
<keyword evidence="3" id="KW-0804">Transcription</keyword>
<evidence type="ECO:0000256" key="1">
    <source>
        <dbReference type="ARBA" id="ARBA00023015"/>
    </source>
</evidence>
<feature type="transmembrane region" description="Helical" evidence="4">
    <location>
        <begin position="72"/>
        <end position="91"/>
    </location>
</feature>
<dbReference type="OrthoDB" id="966138at2"/>
<keyword evidence="4" id="KW-1133">Transmembrane helix</keyword>
<evidence type="ECO:0000256" key="4">
    <source>
        <dbReference type="SAM" id="Phobius"/>
    </source>
</evidence>
<evidence type="ECO:0000313" key="6">
    <source>
        <dbReference type="EMBL" id="SEF71702.1"/>
    </source>
</evidence>
<evidence type="ECO:0000313" key="7">
    <source>
        <dbReference type="Proteomes" id="UP000236736"/>
    </source>
</evidence>
<dbReference type="STRING" id="1120964.GCA_001313265_02932"/>
<feature type="transmembrane region" description="Helical" evidence="4">
    <location>
        <begin position="165"/>
        <end position="186"/>
    </location>
</feature>
<feature type="transmembrane region" description="Helical" evidence="4">
    <location>
        <begin position="103"/>
        <end position="127"/>
    </location>
</feature>
<organism evidence="6 7">
    <name type="scientific">Algoriphagus boritolerans DSM 17298 = JCM 18970</name>
    <dbReference type="NCBI Taxonomy" id="1120964"/>
    <lineage>
        <taxon>Bacteria</taxon>
        <taxon>Pseudomonadati</taxon>
        <taxon>Bacteroidota</taxon>
        <taxon>Cytophagia</taxon>
        <taxon>Cytophagales</taxon>
        <taxon>Cyclobacteriaceae</taxon>
        <taxon>Algoriphagus</taxon>
    </lineage>
</organism>
<dbReference type="RefSeq" id="WP_103923803.1">
    <property type="nucleotide sequence ID" value="NZ_FNVR01000004.1"/>
</dbReference>
<dbReference type="InterPro" id="IPR036388">
    <property type="entry name" value="WH-like_DNA-bd_sf"/>
</dbReference>
<accession>A0A1H5U9B3</accession>
<feature type="domain" description="HTH luxR-type" evidence="5">
    <location>
        <begin position="241"/>
        <end position="306"/>
    </location>
</feature>
<dbReference type="InterPro" id="IPR016032">
    <property type="entry name" value="Sig_transdc_resp-reg_C-effctor"/>
</dbReference>
<dbReference type="Proteomes" id="UP000236736">
    <property type="component" value="Unassembled WGS sequence"/>
</dbReference>
<feature type="transmembrane region" description="Helical" evidence="4">
    <location>
        <begin position="192"/>
        <end position="210"/>
    </location>
</feature>
<gene>
    <name evidence="6" type="ORF">SAMN03080598_01133</name>
</gene>
<keyword evidence="7" id="KW-1185">Reference proteome</keyword>
<dbReference type="PRINTS" id="PR00038">
    <property type="entry name" value="HTHLUXR"/>
</dbReference>
<dbReference type="AlphaFoldDB" id="A0A1H5U9B3"/>
<evidence type="ECO:0000256" key="3">
    <source>
        <dbReference type="ARBA" id="ARBA00023163"/>
    </source>
</evidence>
<name>A0A1H5U9B3_9BACT</name>
<evidence type="ECO:0000256" key="2">
    <source>
        <dbReference type="ARBA" id="ARBA00023125"/>
    </source>
</evidence>
<protein>
    <submittedName>
        <fullName evidence="6">Regulatory protein, luxR family</fullName>
    </submittedName>
</protein>
<keyword evidence="4" id="KW-0472">Membrane</keyword>
<dbReference type="CDD" id="cd06170">
    <property type="entry name" value="LuxR_C_like"/>
    <property type="match status" value="1"/>
</dbReference>
<proteinExistence type="predicted"/>
<keyword evidence="4" id="KW-0812">Transmembrane</keyword>
<dbReference type="SMART" id="SM00421">
    <property type="entry name" value="HTH_LUXR"/>
    <property type="match status" value="1"/>
</dbReference>